<dbReference type="GO" id="GO:0005730">
    <property type="term" value="C:nucleolus"/>
    <property type="evidence" value="ECO:0007669"/>
    <property type="project" value="TreeGrafter"/>
</dbReference>
<dbReference type="Gene3D" id="3.90.1150.80">
    <property type="match status" value="1"/>
</dbReference>
<keyword evidence="1" id="KW-0175">Coiled coil</keyword>
<dbReference type="InterPro" id="IPR040349">
    <property type="entry name" value="Csm1/Pcs1"/>
</dbReference>
<name>A0AAF0E033_9BASI</name>
<dbReference type="GO" id="GO:0045144">
    <property type="term" value="P:meiotic sister chromatid segregation"/>
    <property type="evidence" value="ECO:0007669"/>
    <property type="project" value="TreeGrafter"/>
</dbReference>
<dbReference type="Proteomes" id="UP001214603">
    <property type="component" value="Chromosome 3"/>
</dbReference>
<protein>
    <submittedName>
        <fullName evidence="3">Uncharacterized protein</fullName>
    </submittedName>
</protein>
<feature type="coiled-coil region" evidence="1">
    <location>
        <begin position="22"/>
        <end position="49"/>
    </location>
</feature>
<feature type="region of interest" description="Disordered" evidence="2">
    <location>
        <begin position="124"/>
        <end position="150"/>
    </location>
</feature>
<proteinExistence type="predicted"/>
<reference evidence="3" key="1">
    <citation type="submission" date="2023-03" db="EMBL/GenBank/DDBJ databases">
        <title>Mating type loci evolution in Malassezia.</title>
        <authorList>
            <person name="Coelho M.A."/>
        </authorList>
    </citation>
    <scope>NUCLEOTIDE SEQUENCE</scope>
    <source>
        <strain evidence="3">CBS 7876</strain>
    </source>
</reference>
<dbReference type="PANTHER" id="PTHR28006">
    <property type="entry name" value="MONOPOLIN COMPLEX SUBUNIT CSM1"/>
    <property type="match status" value="1"/>
</dbReference>
<dbReference type="CDD" id="cd23787">
    <property type="entry name" value="RWD_CSM1"/>
    <property type="match status" value="1"/>
</dbReference>
<dbReference type="GO" id="GO:0072686">
    <property type="term" value="C:mitotic spindle"/>
    <property type="evidence" value="ECO:0007669"/>
    <property type="project" value="TreeGrafter"/>
</dbReference>
<keyword evidence="4" id="KW-1185">Reference proteome</keyword>
<dbReference type="EMBL" id="CP119936">
    <property type="protein sequence ID" value="WFD03301.1"/>
    <property type="molecule type" value="Genomic_DNA"/>
</dbReference>
<dbReference type="AlphaFoldDB" id="A0AAF0E033"/>
<evidence type="ECO:0000313" key="4">
    <source>
        <dbReference type="Proteomes" id="UP001214603"/>
    </source>
</evidence>
<dbReference type="PANTHER" id="PTHR28006:SF1">
    <property type="entry name" value="MONOPOLIN COMPLEX SUBUNIT CSM1"/>
    <property type="match status" value="1"/>
</dbReference>
<feature type="compositionally biased region" description="Basic and acidic residues" evidence="2">
    <location>
        <begin position="126"/>
        <end position="138"/>
    </location>
</feature>
<evidence type="ECO:0000256" key="1">
    <source>
        <dbReference type="SAM" id="Coils"/>
    </source>
</evidence>
<dbReference type="GO" id="GO:0051315">
    <property type="term" value="P:attachment of mitotic spindle microtubules to kinetochore"/>
    <property type="evidence" value="ECO:0007669"/>
    <property type="project" value="TreeGrafter"/>
</dbReference>
<organism evidence="3 4">
    <name type="scientific">Malassezia obtusa</name>
    <dbReference type="NCBI Taxonomy" id="76774"/>
    <lineage>
        <taxon>Eukaryota</taxon>
        <taxon>Fungi</taxon>
        <taxon>Dikarya</taxon>
        <taxon>Basidiomycota</taxon>
        <taxon>Ustilaginomycotina</taxon>
        <taxon>Malasseziomycetes</taxon>
        <taxon>Malasseziales</taxon>
        <taxon>Malasseziaceae</taxon>
        <taxon>Malassezia</taxon>
    </lineage>
</organism>
<evidence type="ECO:0000313" key="3">
    <source>
        <dbReference type="EMBL" id="WFD03301.1"/>
    </source>
</evidence>
<dbReference type="InterPro" id="IPR038608">
    <property type="entry name" value="Csm1/Pcs1_C_sf"/>
</dbReference>
<accession>A0AAF0E033</accession>
<gene>
    <name evidence="3" type="ORF">MOBT1_001990</name>
</gene>
<evidence type="ECO:0000256" key="2">
    <source>
        <dbReference type="SAM" id="MobiDB-lite"/>
    </source>
</evidence>
<sequence length="261" mass="30454">MRQTNSIDDVEAALQQVRSQYEHNIDERIAQATREREAIQEQFDRLKELRVTQSEKTLVEWKRASEARQRHAVESLNAWKQRAEHAEHRLHELEREGTSAAPESSRRVQQLEEEVARLTDKLAAARQERDAEAQRAAELEQMPEGASEDERAVRRLYEDLTGETEVHDPVHKLRRFRFLFTSAGYHDLQFTLEESQLRVPTHHGTSTEIRDDLVYIPHLDETRDAALLDSPTMPSHFLEQIRFERNAATKFLTSLQKGLKK</sequence>
<dbReference type="GO" id="GO:0033551">
    <property type="term" value="C:monopolin complex"/>
    <property type="evidence" value="ECO:0007669"/>
    <property type="project" value="InterPro"/>
</dbReference>
<dbReference type="GO" id="GO:0034506">
    <property type="term" value="C:chromosome, centromeric core domain"/>
    <property type="evidence" value="ECO:0007669"/>
    <property type="project" value="TreeGrafter"/>
</dbReference>
<dbReference type="GO" id="GO:1990644">
    <property type="term" value="F:microtubule site clamp"/>
    <property type="evidence" value="ECO:0007669"/>
    <property type="project" value="TreeGrafter"/>
</dbReference>